<evidence type="ECO:0000313" key="1">
    <source>
        <dbReference type="EMBL" id="KAK2949251.1"/>
    </source>
</evidence>
<proteinExistence type="predicted"/>
<accession>A0ABQ9X9M5</accession>
<sequence>MISSGDDPVYSPFLKWNPDDEISLDSFAHAFNSLVSLHVDDLLTAIGQDSTNPAAASALHQPTLNFICSSHIPMVFQSLLSKVEHENVQHFILWNISYHISKWENDGADTWCRGRILLQTLEQEGFRDHLEQTVLHDKSSMEGKYVGPSLFFSCTDRRFMDHHVPHRVVDWNLVFEWLRISSCGTARTSLNQPMHLVVVMTLVLPSLSNIGRLSSALHHSSNHRLRNEDLSLQGIPVAPITDGGSVTLVDIVLCARPDPGTDGLIHRRYPHDHAQMCRSGCGCWSVSKFWSFFVVCGCLTFRLRKSRPRRPSAFFATPTCSPTLIDPIDRGILPNFRLFDDGERVRPHLR</sequence>
<protein>
    <submittedName>
        <fullName evidence="1">Uncharacterized protein</fullName>
    </submittedName>
</protein>
<gene>
    <name evidence="1" type="ORF">BLNAU_15854</name>
</gene>
<name>A0ABQ9X9M5_9EUKA</name>
<comment type="caution">
    <text evidence="1">The sequence shown here is derived from an EMBL/GenBank/DDBJ whole genome shotgun (WGS) entry which is preliminary data.</text>
</comment>
<keyword evidence="2" id="KW-1185">Reference proteome</keyword>
<organism evidence="1 2">
    <name type="scientific">Blattamonas nauphoetae</name>
    <dbReference type="NCBI Taxonomy" id="2049346"/>
    <lineage>
        <taxon>Eukaryota</taxon>
        <taxon>Metamonada</taxon>
        <taxon>Preaxostyla</taxon>
        <taxon>Oxymonadida</taxon>
        <taxon>Blattamonas</taxon>
    </lineage>
</organism>
<dbReference type="EMBL" id="JARBJD010000160">
    <property type="protein sequence ID" value="KAK2949251.1"/>
    <property type="molecule type" value="Genomic_DNA"/>
</dbReference>
<evidence type="ECO:0000313" key="2">
    <source>
        <dbReference type="Proteomes" id="UP001281761"/>
    </source>
</evidence>
<dbReference type="Proteomes" id="UP001281761">
    <property type="component" value="Unassembled WGS sequence"/>
</dbReference>
<reference evidence="1 2" key="1">
    <citation type="journal article" date="2022" name="bioRxiv">
        <title>Genomics of Preaxostyla Flagellates Illuminates Evolutionary Transitions and the Path Towards Mitochondrial Loss.</title>
        <authorList>
            <person name="Novak L.V.F."/>
            <person name="Treitli S.C."/>
            <person name="Pyrih J."/>
            <person name="Halakuc P."/>
            <person name="Pipaliya S.V."/>
            <person name="Vacek V."/>
            <person name="Brzon O."/>
            <person name="Soukal P."/>
            <person name="Eme L."/>
            <person name="Dacks J.B."/>
            <person name="Karnkowska A."/>
            <person name="Elias M."/>
            <person name="Hampl V."/>
        </authorList>
    </citation>
    <scope>NUCLEOTIDE SEQUENCE [LARGE SCALE GENOMIC DNA]</scope>
    <source>
        <strain evidence="1">NAU3</strain>
        <tissue evidence="1">Gut</tissue>
    </source>
</reference>